<organism evidence="2 3">
    <name type="scientific">Nocardia arthritidis</name>
    <dbReference type="NCBI Taxonomy" id="228602"/>
    <lineage>
        <taxon>Bacteria</taxon>
        <taxon>Bacillati</taxon>
        <taxon>Actinomycetota</taxon>
        <taxon>Actinomycetes</taxon>
        <taxon>Mycobacteriales</taxon>
        <taxon>Nocardiaceae</taxon>
        <taxon>Nocardia</taxon>
    </lineage>
</organism>
<reference evidence="2 3" key="1">
    <citation type="journal article" date="2019" name="ACS Chem. Biol.">
        <title>Identification and Mobilization of a Cryptic Antibiotic Biosynthesis Gene Locus from a Human-Pathogenic Nocardia Isolate.</title>
        <authorList>
            <person name="Herisse M."/>
            <person name="Ishida K."/>
            <person name="Porter J.L."/>
            <person name="Howden B."/>
            <person name="Hertweck C."/>
            <person name="Stinear T.P."/>
            <person name="Pidot S.J."/>
        </authorList>
    </citation>
    <scope>NUCLEOTIDE SEQUENCE [LARGE SCALE GENOMIC DNA]</scope>
    <source>
        <strain evidence="2 3">AUSMDU00012717</strain>
    </source>
</reference>
<dbReference type="RefSeq" id="WP_167471652.1">
    <property type="nucleotide sequence ID" value="NZ_CP046172.1"/>
</dbReference>
<evidence type="ECO:0000313" key="2">
    <source>
        <dbReference type="EMBL" id="QIS08403.1"/>
    </source>
</evidence>
<feature type="transmembrane region" description="Helical" evidence="1">
    <location>
        <begin position="89"/>
        <end position="108"/>
    </location>
</feature>
<keyword evidence="1" id="KW-0812">Transmembrane</keyword>
<accession>A0A6G9Y5R3</accession>
<evidence type="ECO:0000256" key="1">
    <source>
        <dbReference type="SAM" id="Phobius"/>
    </source>
</evidence>
<feature type="transmembrane region" description="Helical" evidence="1">
    <location>
        <begin position="21"/>
        <end position="38"/>
    </location>
</feature>
<feature type="transmembrane region" description="Helical" evidence="1">
    <location>
        <begin position="128"/>
        <end position="149"/>
    </location>
</feature>
<evidence type="ECO:0000313" key="3">
    <source>
        <dbReference type="Proteomes" id="UP000503540"/>
    </source>
</evidence>
<name>A0A6G9Y5R3_9NOCA</name>
<gene>
    <name evidence="2" type="ORF">F5544_02415</name>
</gene>
<dbReference type="EMBL" id="CP046172">
    <property type="protein sequence ID" value="QIS08403.1"/>
    <property type="molecule type" value="Genomic_DNA"/>
</dbReference>
<keyword evidence="1" id="KW-0472">Membrane</keyword>
<keyword evidence="1" id="KW-1133">Transmembrane helix</keyword>
<dbReference type="KEGG" id="nah:F5544_02415"/>
<proteinExistence type="predicted"/>
<feature type="transmembrane region" description="Helical" evidence="1">
    <location>
        <begin position="58"/>
        <end position="77"/>
    </location>
</feature>
<protein>
    <submittedName>
        <fullName evidence="2">Uncharacterized protein</fullName>
    </submittedName>
</protein>
<sequence>MPHTAFFAPASRTDEPPPPRSILVAFLALMAALAAGIGEMIEHIAVEVMRSGADWPGLAAGVAVRLGIYLVVFLVAVRMTHGARWARIALTFGIGVVGLASLIVEPIQNLLSANDIGALFGGITADSVLVALLRTIHIVAVLIAIPAMYRGDAHDYFAAIEAKRPVE</sequence>
<keyword evidence="3" id="KW-1185">Reference proteome</keyword>
<dbReference type="AlphaFoldDB" id="A0A6G9Y5R3"/>
<dbReference type="Proteomes" id="UP000503540">
    <property type="component" value="Chromosome"/>
</dbReference>